<reference evidence="1" key="1">
    <citation type="submission" date="2020-04" db="EMBL/GenBank/DDBJ databases">
        <authorList>
            <person name="Zhang T."/>
        </authorList>
    </citation>
    <scope>NUCLEOTIDE SEQUENCE</scope>
    <source>
        <strain evidence="1">HKST-UBA14</strain>
    </source>
</reference>
<name>A0A955L6Y5_9BACT</name>
<dbReference type="AlphaFoldDB" id="A0A955L6Y5"/>
<feature type="non-terminal residue" evidence="1">
    <location>
        <position position="553"/>
    </location>
</feature>
<comment type="caution">
    <text evidence="1">The sequence shown here is derived from an EMBL/GenBank/DDBJ whole genome shotgun (WGS) entry which is preliminary data.</text>
</comment>
<organism evidence="1 2">
    <name type="scientific">Candidatus Dojkabacteria bacterium</name>
    <dbReference type="NCBI Taxonomy" id="2099670"/>
    <lineage>
        <taxon>Bacteria</taxon>
        <taxon>Candidatus Dojkabacteria</taxon>
    </lineage>
</organism>
<proteinExistence type="predicted"/>
<dbReference type="Proteomes" id="UP000783287">
    <property type="component" value="Unassembled WGS sequence"/>
</dbReference>
<evidence type="ECO:0000313" key="2">
    <source>
        <dbReference type="Proteomes" id="UP000783287"/>
    </source>
</evidence>
<gene>
    <name evidence="1" type="ORF">KC909_06525</name>
</gene>
<accession>A0A955L6Y5</accession>
<protein>
    <submittedName>
        <fullName evidence="1">Uncharacterized protein</fullName>
    </submittedName>
</protein>
<reference evidence="1" key="2">
    <citation type="journal article" date="2021" name="Microbiome">
        <title>Successional dynamics and alternative stable states in a saline activated sludge microbial community over 9 years.</title>
        <authorList>
            <person name="Wang Y."/>
            <person name="Ye J."/>
            <person name="Ju F."/>
            <person name="Liu L."/>
            <person name="Boyd J.A."/>
            <person name="Deng Y."/>
            <person name="Parks D.H."/>
            <person name="Jiang X."/>
            <person name="Yin X."/>
            <person name="Woodcroft B.J."/>
            <person name="Tyson G.W."/>
            <person name="Hugenholtz P."/>
            <person name="Polz M.F."/>
            <person name="Zhang T."/>
        </authorList>
    </citation>
    <scope>NUCLEOTIDE SEQUENCE</scope>
    <source>
        <strain evidence="1">HKST-UBA14</strain>
    </source>
</reference>
<dbReference type="EMBL" id="JAGQLK010000201">
    <property type="protein sequence ID" value="MCA9383987.1"/>
    <property type="molecule type" value="Genomic_DNA"/>
</dbReference>
<sequence>MRLEKAGKIMAVNGVFHFPDSSSVQDKSVVHEGLRSYYANTNTIRMADPGLGIVVGAHTHFNDEHPGNYYPLEARDAIGFAQAYSLNRMIRNKRARSLGGFAERSVEHFGQTLFIEVPADVDPVSRTILADSPFLASPMDNSTIAIPQLSSIPQVVRKGGGKPATSYLLNRTLVVVNSVAPILADGSGGTAASSIIELPRRDEANLSMTIQMYNHLLQLSLGSIYAGKKASAEEMVQYFDNIDLALKVFFGFDDPDHQLTGMRDNMYQIFTQLHNITTHAFNVDQKSSTVYMLQTNTHVLELIPQLSEAIALATKAKMELTPSAFRALNSDTTDGNGAKTLLTSELAYSISLSPDCQFLLPERFRTNWLSLAMSIQEALKRERVVEPGSQKSQEQIIAEDIVQLVVGDNQQDKLIGEITAHLLKTFITSIRGYQNFMQYPEVAASAVIARNFARLVEASAMIRRASEGRMDGPDFSGYLAQLAEDMLVDLDIVGLEDVDNVPNFFVATILELLNDAEAANTAGSLQARVQFKNRGNTFSVTFTDKGIGIPDSV</sequence>
<evidence type="ECO:0000313" key="1">
    <source>
        <dbReference type="EMBL" id="MCA9383987.1"/>
    </source>
</evidence>